<name>A0AAN7PJR9_9EURO</name>
<dbReference type="PANTHER" id="PTHR33112:SF10">
    <property type="entry name" value="TOL"/>
    <property type="match status" value="1"/>
</dbReference>
<keyword evidence="2" id="KW-1185">Reference proteome</keyword>
<evidence type="ECO:0000313" key="1">
    <source>
        <dbReference type="EMBL" id="KAK5080310.1"/>
    </source>
</evidence>
<sequence length="695" mass="78864">MNVVARSKTEVSEGGDLCDCCTSINLQDLKSSPGYEHQPTWGLLLLSSHHCALCNLFVESIQRSLDRPNAFQHSLLEDSGPVRLVAAGRTIPQESDGRRFREGPIDEILLWKEAALVVGGNVDKHCCFYPLNAQVVMVAAHGSAAEKAGIQGVQLNDRYALTDQNIRRLSTLLNDCKQCHSRANPQCSLRQVETIAKAHFAVYQNSGLPSRLIDVEMKDRSKVRLVDVKTREQYLALSYRWGESQRLVTHRDKLETMRRGFEIDLLSKTIQDAILLCRELKIRYLWVDALCIIQKGDNGADWSLEFQKMSLIYAQAFVTVAVASSDDSNKSFLFAPRVPFVEAPFRKTSMAQSDGALMFAKKYHFFEEEFEVATYENPLAKRGWVMQERLFSRRTIHFTGRQVYWECASLFCAEDGSARTPLGAHSIKMAATFYRCLFTLANHTNDIGKKFATRMLLKAWSELLTEYSELELTFEKDRLPGIRGAARMASLYLPGRYLSGLWEHTLSSDLLWVPKKRPMALCQRRWAPTWSWANNRDAILSRGGDILGESESCIVLDKVLNFETPSETLVLSGQIQCCEVSLTPEAKPTARCWKDPPAEDDDYMFWPQGFDKLKNEIDNDGGNICHFDVERGAQTEFLFLAVECSKRFRKWHCRGLLLNRENGRQLGPVSYSRVGIGWASHRAWHDGPTSTISLR</sequence>
<organism evidence="1 2">
    <name type="scientific">Lithohypha guttulata</name>
    <dbReference type="NCBI Taxonomy" id="1690604"/>
    <lineage>
        <taxon>Eukaryota</taxon>
        <taxon>Fungi</taxon>
        <taxon>Dikarya</taxon>
        <taxon>Ascomycota</taxon>
        <taxon>Pezizomycotina</taxon>
        <taxon>Eurotiomycetes</taxon>
        <taxon>Chaetothyriomycetidae</taxon>
        <taxon>Chaetothyriales</taxon>
        <taxon>Trichomeriaceae</taxon>
        <taxon>Lithohypha</taxon>
    </lineage>
</organism>
<gene>
    <name evidence="1" type="ORF">LTR05_008670</name>
</gene>
<dbReference type="InterPro" id="IPR010730">
    <property type="entry name" value="HET"/>
</dbReference>
<dbReference type="Proteomes" id="UP001309876">
    <property type="component" value="Unassembled WGS sequence"/>
</dbReference>
<dbReference type="AlphaFoldDB" id="A0AAN7PJR9"/>
<evidence type="ECO:0000313" key="2">
    <source>
        <dbReference type="Proteomes" id="UP001309876"/>
    </source>
</evidence>
<comment type="caution">
    <text evidence="1">The sequence shown here is derived from an EMBL/GenBank/DDBJ whole genome shotgun (WGS) entry which is preliminary data.</text>
</comment>
<reference evidence="1 2" key="1">
    <citation type="submission" date="2023-08" db="EMBL/GenBank/DDBJ databases">
        <title>Black Yeasts Isolated from many extreme environments.</title>
        <authorList>
            <person name="Coleine C."/>
            <person name="Stajich J.E."/>
            <person name="Selbmann L."/>
        </authorList>
    </citation>
    <scope>NUCLEOTIDE SEQUENCE [LARGE SCALE GENOMIC DNA]</scope>
    <source>
        <strain evidence="1 2">CCFEE 5910</strain>
    </source>
</reference>
<accession>A0AAN7PJR9</accession>
<proteinExistence type="predicted"/>
<dbReference type="Pfam" id="PF06985">
    <property type="entry name" value="HET"/>
    <property type="match status" value="1"/>
</dbReference>
<dbReference type="EMBL" id="JAVRRJ010000016">
    <property type="protein sequence ID" value="KAK5080310.1"/>
    <property type="molecule type" value="Genomic_DNA"/>
</dbReference>
<protein>
    <submittedName>
        <fullName evidence="1">Uncharacterized protein</fullName>
    </submittedName>
</protein>
<dbReference type="PANTHER" id="PTHR33112">
    <property type="entry name" value="DOMAIN PROTEIN, PUTATIVE-RELATED"/>
    <property type="match status" value="1"/>
</dbReference>